<evidence type="ECO:0000256" key="1">
    <source>
        <dbReference type="ARBA" id="ARBA00005495"/>
    </source>
</evidence>
<evidence type="ECO:0000313" key="6">
    <source>
        <dbReference type="Proteomes" id="UP001607151"/>
    </source>
</evidence>
<keyword evidence="3" id="KW-0862">Zinc</keyword>
<organism evidence="5 6">
    <name type="scientific">Vibrio rumoiensis</name>
    <dbReference type="NCBI Taxonomy" id="76258"/>
    <lineage>
        <taxon>Bacteria</taxon>
        <taxon>Pseudomonadati</taxon>
        <taxon>Pseudomonadota</taxon>
        <taxon>Gammaproteobacteria</taxon>
        <taxon>Vibrionales</taxon>
        <taxon>Vibrionaceae</taxon>
        <taxon>Vibrio</taxon>
    </lineage>
</organism>
<dbReference type="PANTHER" id="PTHR28620">
    <property type="entry name" value="CENTROMERE PROTEIN V"/>
    <property type="match status" value="1"/>
</dbReference>
<dbReference type="PROSITE" id="PS51891">
    <property type="entry name" value="CENP_V_GFA"/>
    <property type="match status" value="1"/>
</dbReference>
<dbReference type="Proteomes" id="UP001607151">
    <property type="component" value="Unassembled WGS sequence"/>
</dbReference>
<dbReference type="InterPro" id="IPR006913">
    <property type="entry name" value="CENP-V/GFA"/>
</dbReference>
<evidence type="ECO:0000259" key="4">
    <source>
        <dbReference type="PROSITE" id="PS51891"/>
    </source>
</evidence>
<dbReference type="Gene3D" id="2.170.150.70">
    <property type="match status" value="1"/>
</dbReference>
<accession>A0ABW7IZ37</accession>
<keyword evidence="2" id="KW-0479">Metal-binding</keyword>
<evidence type="ECO:0000313" key="5">
    <source>
        <dbReference type="EMBL" id="MFH0266926.1"/>
    </source>
</evidence>
<comment type="caution">
    <text evidence="5">The sequence shown here is derived from an EMBL/GenBank/DDBJ whole genome shotgun (WGS) entry which is preliminary data.</text>
</comment>
<gene>
    <name evidence="5" type="ORF">ACGRQ9_15885</name>
</gene>
<sequence>MIQAQCHCGNIKLQLPKLTDTMTCCNCSICARYAALWGYYLQPEVEISVGEYGSRQYCRGDREILFHCCNQCGCVTHYSAIDVSPTSRVAVNYRMLEPQLIKELTIRYFDGADTFKAVEKVQFTGLL</sequence>
<dbReference type="Pfam" id="PF04828">
    <property type="entry name" value="GFA"/>
    <property type="match status" value="1"/>
</dbReference>
<protein>
    <submittedName>
        <fullName evidence="5">GFA family protein</fullName>
    </submittedName>
</protein>
<dbReference type="InterPro" id="IPR052355">
    <property type="entry name" value="CENP-V-like"/>
</dbReference>
<evidence type="ECO:0000256" key="2">
    <source>
        <dbReference type="ARBA" id="ARBA00022723"/>
    </source>
</evidence>
<keyword evidence="6" id="KW-1185">Reference proteome</keyword>
<dbReference type="PANTHER" id="PTHR28620:SF1">
    <property type="entry name" value="CENP-V_GFA DOMAIN-CONTAINING PROTEIN"/>
    <property type="match status" value="1"/>
</dbReference>
<proteinExistence type="inferred from homology"/>
<feature type="domain" description="CENP-V/GFA" evidence="4">
    <location>
        <begin position="2"/>
        <end position="110"/>
    </location>
</feature>
<dbReference type="EMBL" id="JBIHSN010000003">
    <property type="protein sequence ID" value="MFH0266926.1"/>
    <property type="molecule type" value="Genomic_DNA"/>
</dbReference>
<dbReference type="RefSeq" id="WP_394608516.1">
    <property type="nucleotide sequence ID" value="NZ_JBIHSJ010000004.1"/>
</dbReference>
<name>A0ABW7IZ37_9VIBR</name>
<comment type="similarity">
    <text evidence="1">Belongs to the Gfa family.</text>
</comment>
<evidence type="ECO:0000256" key="3">
    <source>
        <dbReference type="ARBA" id="ARBA00022833"/>
    </source>
</evidence>
<dbReference type="InterPro" id="IPR011057">
    <property type="entry name" value="Mss4-like_sf"/>
</dbReference>
<dbReference type="SUPFAM" id="SSF51316">
    <property type="entry name" value="Mss4-like"/>
    <property type="match status" value="1"/>
</dbReference>
<reference evidence="5 6" key="1">
    <citation type="submission" date="2024-10" db="EMBL/GenBank/DDBJ databases">
        <authorList>
            <person name="Yibar A."/>
            <person name="Saticioglu I.B."/>
            <person name="Duman M."/>
            <person name="Ajmi N."/>
            <person name="Gurler F."/>
            <person name="Ay H."/>
            <person name="Onuk E."/>
            <person name="Guler S."/>
            <person name="Romalde J.L."/>
        </authorList>
    </citation>
    <scope>NUCLEOTIDE SEQUENCE [LARGE SCALE GENOMIC DNA]</scope>
    <source>
        <strain evidence="5 6">14-MA-B</strain>
    </source>
</reference>